<comment type="subcellular location">
    <subcellularLocation>
        <location evidence="1">Cytoplasm</location>
    </subcellularLocation>
</comment>
<dbReference type="PRINTS" id="PR01590">
    <property type="entry name" value="HTHFIS"/>
</dbReference>
<dbReference type="InterPro" id="IPR009057">
    <property type="entry name" value="Homeodomain-like_sf"/>
</dbReference>
<dbReference type="PANTHER" id="PTHR32071">
    <property type="entry name" value="TRANSCRIPTIONAL REGULATORY PROTEIN"/>
    <property type="match status" value="1"/>
</dbReference>
<dbReference type="InterPro" id="IPR003593">
    <property type="entry name" value="AAA+_ATPase"/>
</dbReference>
<keyword evidence="3" id="KW-0963">Cytoplasm</keyword>
<gene>
    <name evidence="19" type="ORF">NG895_00405</name>
</gene>
<reference evidence="19" key="1">
    <citation type="submission" date="2022-06" db="EMBL/GenBank/DDBJ databases">
        <title>Aeoliella straminimaris, a novel planctomycete from sediments.</title>
        <authorList>
            <person name="Vitorino I.R."/>
            <person name="Lage O.M."/>
        </authorList>
    </citation>
    <scope>NUCLEOTIDE SEQUENCE</scope>
    <source>
        <strain evidence="19">ICT_H6.2</strain>
    </source>
</reference>
<organism evidence="19 20">
    <name type="scientific">Aeoliella straminimaris</name>
    <dbReference type="NCBI Taxonomy" id="2954799"/>
    <lineage>
        <taxon>Bacteria</taxon>
        <taxon>Pseudomonadati</taxon>
        <taxon>Planctomycetota</taxon>
        <taxon>Planctomycetia</taxon>
        <taxon>Pirellulales</taxon>
        <taxon>Lacipirellulaceae</taxon>
        <taxon>Aeoliella</taxon>
    </lineage>
</organism>
<dbReference type="RefSeq" id="WP_252850456.1">
    <property type="nucleotide sequence ID" value="NZ_JAMXLR010000003.1"/>
</dbReference>
<keyword evidence="6" id="KW-0547">Nucleotide-binding</keyword>
<sequence>MKKLLLVDDDRAVHVLVNRALENAGFDVHAVTTKQAALEAMETLRPDVVLLDIILPDCSGLEAFQQIRQRDSHLPVIFITGSGTSDTAIEAMKLGGFDYVHKPIDLDQLEALVERAVASRRLATVPVGMRDILEPEEKGDAFVGRCAAMQEVFKAIGRVAPQNIPVLIRGESGTGKELVARAVFQHGARADGPFLAVNCAALSETLLESELFGHEKGSFTGAHERRIGKFEQCSGGTIFLDEVGDMTPLVQSKVLRLLQEQKFERVGGNETISTDVRIISATNRDLEEMCEEGEFRSDLFYRLNGFTINLPTLNERGDDRVMLFQHFLALLNRELTREVEGIAPDALHLLMEYDWPGNVRELQSVLKQAMLQASGSVLMAVHLPDYISEALSERTSGPNAHGKAGDSERWSITSLIDQHLAKNPDNLYGDMLAWLETNLLSRVLQHTKGNQSEAARLLGITRGSLRNKIRSHNISISQVVSLNDEVDSADAPVEEEAEQDANEVATT</sequence>
<feature type="domain" description="Sigma-54 factor interaction" evidence="17">
    <location>
        <begin position="142"/>
        <end position="371"/>
    </location>
</feature>
<evidence type="ECO:0000256" key="9">
    <source>
        <dbReference type="ARBA" id="ARBA00023015"/>
    </source>
</evidence>
<proteinExistence type="predicted"/>
<keyword evidence="4" id="KW-0678">Repressor</keyword>
<evidence type="ECO:0000256" key="10">
    <source>
        <dbReference type="ARBA" id="ARBA00023125"/>
    </source>
</evidence>
<evidence type="ECO:0000256" key="14">
    <source>
        <dbReference type="ARBA" id="ARBA00029881"/>
    </source>
</evidence>
<dbReference type="InterPro" id="IPR025662">
    <property type="entry name" value="Sigma_54_int_dom_ATP-bd_1"/>
</dbReference>
<dbReference type="PROSITE" id="PS50045">
    <property type="entry name" value="SIGMA54_INTERACT_4"/>
    <property type="match status" value="1"/>
</dbReference>
<keyword evidence="8" id="KW-0902">Two-component regulatory system</keyword>
<dbReference type="Gene3D" id="1.10.10.60">
    <property type="entry name" value="Homeodomain-like"/>
    <property type="match status" value="1"/>
</dbReference>
<evidence type="ECO:0000256" key="1">
    <source>
        <dbReference type="ARBA" id="ARBA00004496"/>
    </source>
</evidence>
<dbReference type="PROSITE" id="PS50110">
    <property type="entry name" value="RESPONSE_REGULATORY"/>
    <property type="match status" value="1"/>
</dbReference>
<dbReference type="SUPFAM" id="SSF52172">
    <property type="entry name" value="CheY-like"/>
    <property type="match status" value="1"/>
</dbReference>
<dbReference type="Proteomes" id="UP001155241">
    <property type="component" value="Unassembled WGS sequence"/>
</dbReference>
<keyword evidence="20" id="KW-1185">Reference proteome</keyword>
<dbReference type="Gene3D" id="3.40.50.2300">
    <property type="match status" value="1"/>
</dbReference>
<evidence type="ECO:0000256" key="13">
    <source>
        <dbReference type="ARBA" id="ARBA00023231"/>
    </source>
</evidence>
<dbReference type="PROSITE" id="PS00675">
    <property type="entry name" value="SIGMA54_INTERACT_1"/>
    <property type="match status" value="1"/>
</dbReference>
<dbReference type="Pfam" id="PF25601">
    <property type="entry name" value="AAA_lid_14"/>
    <property type="match status" value="1"/>
</dbReference>
<dbReference type="InterPro" id="IPR058031">
    <property type="entry name" value="AAA_lid_NorR"/>
</dbReference>
<evidence type="ECO:0000256" key="11">
    <source>
        <dbReference type="ARBA" id="ARBA00023159"/>
    </source>
</evidence>
<dbReference type="AlphaFoldDB" id="A0A9X2JDW6"/>
<evidence type="ECO:0000313" key="19">
    <source>
        <dbReference type="EMBL" id="MCO6042355.1"/>
    </source>
</evidence>
<name>A0A9X2JDW6_9BACT</name>
<dbReference type="CDD" id="cd00009">
    <property type="entry name" value="AAA"/>
    <property type="match status" value="1"/>
</dbReference>
<dbReference type="InterPro" id="IPR001789">
    <property type="entry name" value="Sig_transdc_resp-reg_receiver"/>
</dbReference>
<keyword evidence="12" id="KW-0804">Transcription</keyword>
<accession>A0A9X2JDW6</accession>
<evidence type="ECO:0000259" key="18">
    <source>
        <dbReference type="PROSITE" id="PS50110"/>
    </source>
</evidence>
<dbReference type="GO" id="GO:0000160">
    <property type="term" value="P:phosphorelay signal transduction system"/>
    <property type="evidence" value="ECO:0007669"/>
    <property type="project" value="UniProtKB-KW"/>
</dbReference>
<keyword evidence="7" id="KW-0067">ATP-binding</keyword>
<dbReference type="InterPro" id="IPR002078">
    <property type="entry name" value="Sigma_54_int"/>
</dbReference>
<evidence type="ECO:0000256" key="15">
    <source>
        <dbReference type="ARBA" id="ARBA00031910"/>
    </source>
</evidence>
<dbReference type="Gene3D" id="3.40.50.300">
    <property type="entry name" value="P-loop containing nucleotide triphosphate hydrolases"/>
    <property type="match status" value="1"/>
</dbReference>
<evidence type="ECO:0000256" key="3">
    <source>
        <dbReference type="ARBA" id="ARBA00022490"/>
    </source>
</evidence>
<evidence type="ECO:0000256" key="16">
    <source>
        <dbReference type="PROSITE-ProRule" id="PRU00169"/>
    </source>
</evidence>
<dbReference type="InterPro" id="IPR027417">
    <property type="entry name" value="P-loop_NTPase"/>
</dbReference>
<dbReference type="EMBL" id="JAMXLR010000003">
    <property type="protein sequence ID" value="MCO6042355.1"/>
    <property type="molecule type" value="Genomic_DNA"/>
</dbReference>
<dbReference type="GO" id="GO:0005737">
    <property type="term" value="C:cytoplasm"/>
    <property type="evidence" value="ECO:0007669"/>
    <property type="project" value="UniProtKB-SubCell"/>
</dbReference>
<evidence type="ECO:0000256" key="8">
    <source>
        <dbReference type="ARBA" id="ARBA00023012"/>
    </source>
</evidence>
<evidence type="ECO:0000259" key="17">
    <source>
        <dbReference type="PROSITE" id="PS50045"/>
    </source>
</evidence>
<evidence type="ECO:0000256" key="7">
    <source>
        <dbReference type="ARBA" id="ARBA00022840"/>
    </source>
</evidence>
<dbReference type="Pfam" id="PF00072">
    <property type="entry name" value="Response_reg"/>
    <property type="match status" value="1"/>
</dbReference>
<dbReference type="Gene3D" id="1.10.8.60">
    <property type="match status" value="1"/>
</dbReference>
<comment type="caution">
    <text evidence="19">The sequence shown here is derived from an EMBL/GenBank/DDBJ whole genome shotgun (WGS) entry which is preliminary data.</text>
</comment>
<evidence type="ECO:0000256" key="6">
    <source>
        <dbReference type="ARBA" id="ARBA00022741"/>
    </source>
</evidence>
<keyword evidence="9" id="KW-0805">Transcription regulation</keyword>
<evidence type="ECO:0000256" key="2">
    <source>
        <dbReference type="ARBA" id="ARBA00019059"/>
    </source>
</evidence>
<dbReference type="SMART" id="SM00382">
    <property type="entry name" value="AAA"/>
    <property type="match status" value="1"/>
</dbReference>
<dbReference type="FunFam" id="3.40.50.300:FF:000006">
    <property type="entry name" value="DNA-binding transcriptional regulator NtrC"/>
    <property type="match status" value="1"/>
</dbReference>
<dbReference type="InterPro" id="IPR011006">
    <property type="entry name" value="CheY-like_superfamily"/>
</dbReference>
<dbReference type="GO" id="GO:0005524">
    <property type="term" value="F:ATP binding"/>
    <property type="evidence" value="ECO:0007669"/>
    <property type="project" value="UniProtKB-KW"/>
</dbReference>
<feature type="domain" description="Response regulatory" evidence="18">
    <location>
        <begin position="3"/>
        <end position="117"/>
    </location>
</feature>
<dbReference type="Pfam" id="PF00158">
    <property type="entry name" value="Sigma54_activat"/>
    <property type="match status" value="1"/>
</dbReference>
<evidence type="ECO:0000256" key="5">
    <source>
        <dbReference type="ARBA" id="ARBA00022553"/>
    </source>
</evidence>
<evidence type="ECO:0000313" key="20">
    <source>
        <dbReference type="Proteomes" id="UP001155241"/>
    </source>
</evidence>
<dbReference type="SUPFAM" id="SSF46689">
    <property type="entry name" value="Homeodomain-like"/>
    <property type="match status" value="1"/>
</dbReference>
<keyword evidence="10" id="KW-0238">DNA-binding</keyword>
<dbReference type="SUPFAM" id="SSF52540">
    <property type="entry name" value="P-loop containing nucleoside triphosphate hydrolases"/>
    <property type="match status" value="1"/>
</dbReference>
<keyword evidence="5 16" id="KW-0597">Phosphoprotein</keyword>
<dbReference type="SMART" id="SM00448">
    <property type="entry name" value="REC"/>
    <property type="match status" value="1"/>
</dbReference>
<dbReference type="PANTHER" id="PTHR32071:SF95">
    <property type="entry name" value="DNA-BINDING TRANSCRIPTIONAL REGULATOR NTRC"/>
    <property type="match status" value="1"/>
</dbReference>
<protein>
    <recommendedName>
        <fullName evidence="2">DNA-binding transcriptional regulator NtrC</fullName>
    </recommendedName>
    <alternativeName>
        <fullName evidence="14">Nitrogen regulation protein NR(I)</fullName>
    </alternativeName>
    <alternativeName>
        <fullName evidence="15">Nitrogen regulator I</fullName>
    </alternativeName>
</protein>
<dbReference type="GO" id="GO:0043565">
    <property type="term" value="F:sequence-specific DNA binding"/>
    <property type="evidence" value="ECO:0007669"/>
    <property type="project" value="InterPro"/>
</dbReference>
<dbReference type="Pfam" id="PF02954">
    <property type="entry name" value="HTH_8"/>
    <property type="match status" value="1"/>
</dbReference>
<dbReference type="InterPro" id="IPR002197">
    <property type="entry name" value="HTH_Fis"/>
</dbReference>
<evidence type="ECO:0000256" key="4">
    <source>
        <dbReference type="ARBA" id="ARBA00022491"/>
    </source>
</evidence>
<evidence type="ECO:0000256" key="12">
    <source>
        <dbReference type="ARBA" id="ARBA00023163"/>
    </source>
</evidence>
<keyword evidence="11" id="KW-0010">Activator</keyword>
<feature type="modified residue" description="4-aspartylphosphate" evidence="16">
    <location>
        <position position="52"/>
    </location>
</feature>
<dbReference type="GO" id="GO:0006355">
    <property type="term" value="P:regulation of DNA-templated transcription"/>
    <property type="evidence" value="ECO:0007669"/>
    <property type="project" value="InterPro"/>
</dbReference>
<keyword evidence="13" id="KW-0535">Nitrogen fixation</keyword>